<evidence type="ECO:0000256" key="3">
    <source>
        <dbReference type="ARBA" id="ARBA00023098"/>
    </source>
</evidence>
<dbReference type="Proteomes" id="UP001153954">
    <property type="component" value="Unassembled WGS sequence"/>
</dbReference>
<dbReference type="InterPro" id="IPR051406">
    <property type="entry name" value="PLD_domain"/>
</dbReference>
<dbReference type="SUPFAM" id="SSF56024">
    <property type="entry name" value="Phospholipase D/nuclease"/>
    <property type="match status" value="1"/>
</dbReference>
<keyword evidence="2" id="KW-0442">Lipid degradation</keyword>
<sequence length="257" mass="29117">MSLNPRLLSSAAAVFLTFAVSAAAYYYKSRNVEINEVMVFCKLQFNAYNYFDKMVSFIEGAKRGVNVCMPGIHNPAIQARLVDLIKSKNIKIRIVIDRTGYNDSTDFFIKELLDAGAEIKCKANHSTFTMQHKFCLVDDKILMTGTLNWGDDRSFDHWNYVYITSKQQLVEPVKKEFYHMWNIASHVQSVFDIYCDSDAETIAICDLGEMSTSDESVNDKNDNDNDHVIGNVDSPLANQMTSEKIHSFSNNGISLEV</sequence>
<dbReference type="EMBL" id="CAKOGL010000010">
    <property type="protein sequence ID" value="CAH2091405.1"/>
    <property type="molecule type" value="Genomic_DNA"/>
</dbReference>
<comment type="similarity">
    <text evidence="4">Belongs to the phospholipase D family. MitoPLD/Zucchini subfamily.</text>
</comment>
<evidence type="ECO:0000313" key="9">
    <source>
        <dbReference type="EMBL" id="CAH2091405.1"/>
    </source>
</evidence>
<name>A0AAU9TWD8_EUPED</name>
<keyword evidence="10" id="KW-1185">Reference proteome</keyword>
<evidence type="ECO:0000256" key="7">
    <source>
        <dbReference type="SAM" id="MobiDB-lite"/>
    </source>
</evidence>
<evidence type="ECO:0000313" key="10">
    <source>
        <dbReference type="Proteomes" id="UP001153954"/>
    </source>
</evidence>
<feature type="region of interest" description="Disordered" evidence="7">
    <location>
        <begin position="214"/>
        <end position="233"/>
    </location>
</feature>
<dbReference type="Pfam" id="PF13091">
    <property type="entry name" value="PLDc_2"/>
    <property type="match status" value="1"/>
</dbReference>
<accession>A0AAU9TWD8</accession>
<proteinExistence type="inferred from homology"/>
<dbReference type="Gene3D" id="3.30.870.10">
    <property type="entry name" value="Endonuclease Chain A"/>
    <property type="match status" value="1"/>
</dbReference>
<dbReference type="AlphaFoldDB" id="A0AAU9TWD8"/>
<dbReference type="InterPro" id="IPR025202">
    <property type="entry name" value="PLD-like_dom"/>
</dbReference>
<evidence type="ECO:0000256" key="6">
    <source>
        <dbReference type="ARBA" id="ARBA00043167"/>
    </source>
</evidence>
<evidence type="ECO:0000256" key="1">
    <source>
        <dbReference type="ARBA" id="ARBA00022801"/>
    </source>
</evidence>
<feature type="domain" description="Phospholipase D-like" evidence="8">
    <location>
        <begin position="55"/>
        <end position="181"/>
    </location>
</feature>
<evidence type="ECO:0000256" key="4">
    <source>
        <dbReference type="ARBA" id="ARBA00038012"/>
    </source>
</evidence>
<evidence type="ECO:0000256" key="5">
    <source>
        <dbReference type="ARBA" id="ARBA00040549"/>
    </source>
</evidence>
<feature type="compositionally biased region" description="Basic and acidic residues" evidence="7">
    <location>
        <begin position="217"/>
        <end position="227"/>
    </location>
</feature>
<evidence type="ECO:0000256" key="2">
    <source>
        <dbReference type="ARBA" id="ARBA00022963"/>
    </source>
</evidence>
<keyword evidence="1" id="KW-0378">Hydrolase</keyword>
<gene>
    <name evidence="9" type="ORF">EEDITHA_LOCUS7273</name>
</gene>
<dbReference type="GO" id="GO:0016891">
    <property type="term" value="F:RNA endonuclease activity producing 5'-phosphomonoesters, hydrolytic mechanism"/>
    <property type="evidence" value="ECO:0007669"/>
    <property type="project" value="TreeGrafter"/>
</dbReference>
<keyword evidence="3" id="KW-0443">Lipid metabolism</keyword>
<dbReference type="PANTHER" id="PTHR43856:SF1">
    <property type="entry name" value="MITOCHONDRIAL CARDIOLIPIN HYDROLASE"/>
    <property type="match status" value="1"/>
</dbReference>
<organism evidence="9 10">
    <name type="scientific">Euphydryas editha</name>
    <name type="common">Edith's checkerspot</name>
    <dbReference type="NCBI Taxonomy" id="104508"/>
    <lineage>
        <taxon>Eukaryota</taxon>
        <taxon>Metazoa</taxon>
        <taxon>Ecdysozoa</taxon>
        <taxon>Arthropoda</taxon>
        <taxon>Hexapoda</taxon>
        <taxon>Insecta</taxon>
        <taxon>Pterygota</taxon>
        <taxon>Neoptera</taxon>
        <taxon>Endopterygota</taxon>
        <taxon>Lepidoptera</taxon>
        <taxon>Glossata</taxon>
        <taxon>Ditrysia</taxon>
        <taxon>Papilionoidea</taxon>
        <taxon>Nymphalidae</taxon>
        <taxon>Nymphalinae</taxon>
        <taxon>Euphydryas</taxon>
    </lineage>
</organism>
<protein>
    <recommendedName>
        <fullName evidence="5">Mitochondrial cardiolipin hydrolase</fullName>
    </recommendedName>
    <alternativeName>
        <fullName evidence="6">Mitochondrial phospholipase</fullName>
    </alternativeName>
</protein>
<comment type="caution">
    <text evidence="9">The sequence shown here is derived from an EMBL/GenBank/DDBJ whole genome shotgun (WGS) entry which is preliminary data.</text>
</comment>
<dbReference type="GO" id="GO:0016042">
    <property type="term" value="P:lipid catabolic process"/>
    <property type="evidence" value="ECO:0007669"/>
    <property type="project" value="UniProtKB-KW"/>
</dbReference>
<dbReference type="PANTHER" id="PTHR43856">
    <property type="entry name" value="CARDIOLIPIN HYDROLASE"/>
    <property type="match status" value="1"/>
</dbReference>
<reference evidence="9" key="1">
    <citation type="submission" date="2022-03" db="EMBL/GenBank/DDBJ databases">
        <authorList>
            <person name="Tunstrom K."/>
        </authorList>
    </citation>
    <scope>NUCLEOTIDE SEQUENCE</scope>
</reference>
<evidence type="ECO:0000259" key="8">
    <source>
        <dbReference type="Pfam" id="PF13091"/>
    </source>
</evidence>